<dbReference type="EMBL" id="JANBVO010000017">
    <property type="protein sequence ID" value="KAJ9144205.1"/>
    <property type="molecule type" value="Genomic_DNA"/>
</dbReference>
<comment type="caution">
    <text evidence="8">The sequence shown here is derived from an EMBL/GenBank/DDBJ whole genome shotgun (WGS) entry which is preliminary data.</text>
</comment>
<sequence>MAAPFVSPSTEGKPEVPEWVPPEPTKMDLDWADLHSIDLSLLDSDDPKVVEGLIKLTKTAIKEDGFLYLTNYGVSLEQLHRQFDLAQYLHDNISESDKARLLWDPSTGLFAGFKRRMGWKREAGEFDGIEQFNFYAGEFADPENKVPGCIKPFFDEITAFCNYMTNSVNRRLLKLLSRVLELPDDYLWEHVQAKDGPVGDGYFRHALFYPLPKEDKERRKAVRMYGHTDYGTTTLLFSVPVTALHIWSKKNKWQPVKYNPGALVVNIGDALEIISGGHFKATRHKVADTPADQEHLQRLSLVQFNGSIGGIKLAPVLESPLIQREGLILEQGVFREYKALMDAGLPVPTNKEWREIQISTRQQIPPEERLGGVQEINGVKYGADNFFGVEVLLPV</sequence>
<dbReference type="SUPFAM" id="SSF51197">
    <property type="entry name" value="Clavaminate synthase-like"/>
    <property type="match status" value="1"/>
</dbReference>
<evidence type="ECO:0000256" key="4">
    <source>
        <dbReference type="ARBA" id="ARBA00023004"/>
    </source>
</evidence>
<evidence type="ECO:0000313" key="9">
    <source>
        <dbReference type="Proteomes" id="UP001174694"/>
    </source>
</evidence>
<dbReference type="GO" id="GO:0016491">
    <property type="term" value="F:oxidoreductase activity"/>
    <property type="evidence" value="ECO:0007669"/>
    <property type="project" value="UniProtKB-KW"/>
</dbReference>
<keyword evidence="3" id="KW-0560">Oxidoreductase</keyword>
<evidence type="ECO:0000256" key="3">
    <source>
        <dbReference type="ARBA" id="ARBA00023002"/>
    </source>
</evidence>
<comment type="similarity">
    <text evidence="1">Belongs to the iron/ascorbate-dependent oxidoreductase family.</text>
</comment>
<dbReference type="AlphaFoldDB" id="A0AA38VIB3"/>
<evidence type="ECO:0000256" key="2">
    <source>
        <dbReference type="ARBA" id="ARBA00022723"/>
    </source>
</evidence>
<proteinExistence type="inferred from homology"/>
<gene>
    <name evidence="8" type="ORF">NKR23_g6159</name>
</gene>
<keyword evidence="2" id="KW-0479">Metal-binding</keyword>
<evidence type="ECO:0000313" key="8">
    <source>
        <dbReference type="EMBL" id="KAJ9144205.1"/>
    </source>
</evidence>
<feature type="region of interest" description="Disordered" evidence="5">
    <location>
        <begin position="1"/>
        <end position="22"/>
    </location>
</feature>
<feature type="domain" description="Isopenicillin N synthase-like Fe(2+) 2OG dioxygenase" evidence="6">
    <location>
        <begin position="213"/>
        <end position="304"/>
    </location>
</feature>
<feature type="domain" description="Non-haem dioxygenase N-terminal" evidence="7">
    <location>
        <begin position="36"/>
        <end position="137"/>
    </location>
</feature>
<dbReference type="Gene3D" id="2.60.120.330">
    <property type="entry name" value="B-lactam Antibiotic, Isopenicillin N Synthase, Chain"/>
    <property type="match status" value="1"/>
</dbReference>
<dbReference type="Pfam" id="PF03171">
    <property type="entry name" value="2OG-FeII_Oxy"/>
    <property type="match status" value="1"/>
</dbReference>
<dbReference type="GO" id="GO:0046872">
    <property type="term" value="F:metal ion binding"/>
    <property type="evidence" value="ECO:0007669"/>
    <property type="project" value="UniProtKB-KW"/>
</dbReference>
<keyword evidence="4" id="KW-0408">Iron</keyword>
<reference evidence="8" key="1">
    <citation type="submission" date="2022-07" db="EMBL/GenBank/DDBJ databases">
        <title>Fungi with potential for degradation of polypropylene.</title>
        <authorList>
            <person name="Gostincar C."/>
        </authorList>
    </citation>
    <scope>NUCLEOTIDE SEQUENCE</scope>
    <source>
        <strain evidence="8">EXF-13308</strain>
    </source>
</reference>
<name>A0AA38VIB3_9PEZI</name>
<evidence type="ECO:0000259" key="7">
    <source>
        <dbReference type="Pfam" id="PF14226"/>
    </source>
</evidence>
<dbReference type="Pfam" id="PF14226">
    <property type="entry name" value="DIOX_N"/>
    <property type="match status" value="1"/>
</dbReference>
<dbReference type="InterPro" id="IPR026992">
    <property type="entry name" value="DIOX_N"/>
</dbReference>
<protein>
    <submittedName>
        <fullName evidence="8">Clavaminate synthase-like protein</fullName>
    </submittedName>
</protein>
<evidence type="ECO:0000259" key="6">
    <source>
        <dbReference type="Pfam" id="PF03171"/>
    </source>
</evidence>
<dbReference type="PANTHER" id="PTHR10209">
    <property type="entry name" value="OXIDOREDUCTASE, 2OG-FE II OXYGENASE FAMILY PROTEIN"/>
    <property type="match status" value="1"/>
</dbReference>
<organism evidence="8 9">
    <name type="scientific">Pleurostoma richardsiae</name>
    <dbReference type="NCBI Taxonomy" id="41990"/>
    <lineage>
        <taxon>Eukaryota</taxon>
        <taxon>Fungi</taxon>
        <taxon>Dikarya</taxon>
        <taxon>Ascomycota</taxon>
        <taxon>Pezizomycotina</taxon>
        <taxon>Sordariomycetes</taxon>
        <taxon>Sordariomycetidae</taxon>
        <taxon>Calosphaeriales</taxon>
        <taxon>Pleurostomataceae</taxon>
        <taxon>Pleurostoma</taxon>
    </lineage>
</organism>
<dbReference type="Proteomes" id="UP001174694">
    <property type="component" value="Unassembled WGS sequence"/>
</dbReference>
<dbReference type="PANTHER" id="PTHR10209:SF172">
    <property type="entry name" value="FE2OG DIOXYGENASE DOMAIN-CONTAINING PROTEIN"/>
    <property type="match status" value="1"/>
</dbReference>
<evidence type="ECO:0000256" key="1">
    <source>
        <dbReference type="ARBA" id="ARBA00008056"/>
    </source>
</evidence>
<dbReference type="PRINTS" id="PR00682">
    <property type="entry name" value="IPNSYNTHASE"/>
</dbReference>
<keyword evidence="9" id="KW-1185">Reference proteome</keyword>
<dbReference type="InterPro" id="IPR027443">
    <property type="entry name" value="IPNS-like_sf"/>
</dbReference>
<dbReference type="InterPro" id="IPR044861">
    <property type="entry name" value="IPNS-like_FE2OG_OXY"/>
</dbReference>
<accession>A0AA38VIB3</accession>
<evidence type="ECO:0000256" key="5">
    <source>
        <dbReference type="SAM" id="MobiDB-lite"/>
    </source>
</evidence>